<evidence type="ECO:0000313" key="3">
    <source>
        <dbReference type="Proteomes" id="UP001066276"/>
    </source>
</evidence>
<gene>
    <name evidence="2" type="ORF">NDU88_005783</name>
</gene>
<name>A0AAV7TBM6_PLEWA</name>
<comment type="caution">
    <text evidence="2">The sequence shown here is derived from an EMBL/GenBank/DDBJ whole genome shotgun (WGS) entry which is preliminary data.</text>
</comment>
<sequence length="70" mass="7596">MATAQAGRKDSSIKDMFAKPVGKKAEHAEKEGHLTPDATIDIDAPVTRPFVENLFTALRDAITAMKQELA</sequence>
<feature type="region of interest" description="Disordered" evidence="1">
    <location>
        <begin position="1"/>
        <end position="36"/>
    </location>
</feature>
<dbReference type="AlphaFoldDB" id="A0AAV7TBM6"/>
<feature type="compositionally biased region" description="Basic and acidic residues" evidence="1">
    <location>
        <begin position="7"/>
        <end position="34"/>
    </location>
</feature>
<dbReference type="Proteomes" id="UP001066276">
    <property type="component" value="Chromosome 4_1"/>
</dbReference>
<evidence type="ECO:0000313" key="2">
    <source>
        <dbReference type="EMBL" id="KAJ1173959.1"/>
    </source>
</evidence>
<organism evidence="2 3">
    <name type="scientific">Pleurodeles waltl</name>
    <name type="common">Iberian ribbed newt</name>
    <dbReference type="NCBI Taxonomy" id="8319"/>
    <lineage>
        <taxon>Eukaryota</taxon>
        <taxon>Metazoa</taxon>
        <taxon>Chordata</taxon>
        <taxon>Craniata</taxon>
        <taxon>Vertebrata</taxon>
        <taxon>Euteleostomi</taxon>
        <taxon>Amphibia</taxon>
        <taxon>Batrachia</taxon>
        <taxon>Caudata</taxon>
        <taxon>Salamandroidea</taxon>
        <taxon>Salamandridae</taxon>
        <taxon>Pleurodelinae</taxon>
        <taxon>Pleurodeles</taxon>
    </lineage>
</organism>
<evidence type="ECO:0000256" key="1">
    <source>
        <dbReference type="SAM" id="MobiDB-lite"/>
    </source>
</evidence>
<reference evidence="2" key="1">
    <citation type="journal article" date="2022" name="bioRxiv">
        <title>Sequencing and chromosome-scale assembly of the giantPleurodeles waltlgenome.</title>
        <authorList>
            <person name="Brown T."/>
            <person name="Elewa A."/>
            <person name="Iarovenko S."/>
            <person name="Subramanian E."/>
            <person name="Araus A.J."/>
            <person name="Petzold A."/>
            <person name="Susuki M."/>
            <person name="Suzuki K.-i.T."/>
            <person name="Hayashi T."/>
            <person name="Toyoda A."/>
            <person name="Oliveira C."/>
            <person name="Osipova E."/>
            <person name="Leigh N.D."/>
            <person name="Simon A."/>
            <person name="Yun M.H."/>
        </authorList>
    </citation>
    <scope>NUCLEOTIDE SEQUENCE</scope>
    <source>
        <strain evidence="2">20211129_DDA</strain>
        <tissue evidence="2">Liver</tissue>
    </source>
</reference>
<accession>A0AAV7TBM6</accession>
<protein>
    <submittedName>
        <fullName evidence="2">Uncharacterized protein</fullName>
    </submittedName>
</protein>
<keyword evidence="3" id="KW-1185">Reference proteome</keyword>
<dbReference type="EMBL" id="JANPWB010000007">
    <property type="protein sequence ID" value="KAJ1173959.1"/>
    <property type="molecule type" value="Genomic_DNA"/>
</dbReference>
<proteinExistence type="predicted"/>